<feature type="region of interest" description="Disordered" evidence="1">
    <location>
        <begin position="1"/>
        <end position="99"/>
    </location>
</feature>
<dbReference type="PANTHER" id="PTHR12398:SF20">
    <property type="entry name" value="PROTEIN PHOSPHATASE 1 REGULATORY INHIBITOR SUBUNIT 2"/>
    <property type="match status" value="1"/>
</dbReference>
<proteinExistence type="predicted"/>
<evidence type="ECO:0000313" key="3">
    <source>
        <dbReference type="Proteomes" id="UP001219568"/>
    </source>
</evidence>
<reference evidence="2" key="1">
    <citation type="journal article" date="2023" name="IMA Fungus">
        <title>Comparative genomic study of the Penicillium genus elucidates a diverse pangenome and 15 lateral gene transfer events.</title>
        <authorList>
            <person name="Petersen C."/>
            <person name="Sorensen T."/>
            <person name="Nielsen M.R."/>
            <person name="Sondergaard T.E."/>
            <person name="Sorensen J.L."/>
            <person name="Fitzpatrick D.A."/>
            <person name="Frisvad J.C."/>
            <person name="Nielsen K.L."/>
        </authorList>
    </citation>
    <scope>NUCLEOTIDE SEQUENCE</scope>
    <source>
        <strain evidence="2">IBT 15450</strain>
    </source>
</reference>
<name>A0AAD6I690_PENCN</name>
<feature type="compositionally biased region" description="Acidic residues" evidence="1">
    <location>
        <begin position="266"/>
        <end position="277"/>
    </location>
</feature>
<dbReference type="AlphaFoldDB" id="A0AAD6I690"/>
<feature type="region of interest" description="Disordered" evidence="1">
    <location>
        <begin position="163"/>
        <end position="296"/>
    </location>
</feature>
<sequence length="296" mass="33108">MTTAPHMPAKAHSSEDVHARPKGILKNSNSFTGQAPSPVTATSPPTVPTISEPEETKELTLQNTLQNAGRRRSSSTTRPGTNSRRQSGASAIDENEPRLKWDEANLYLTEQERTAKMKIDEPKTPYAPHYDPAEDDEQIRLDEAQESLLNAQGIAVDELELAKPSHRKGVSEEEIPDLELGEPEENVQPVGSDDPRVFRDRSMSMDSHKSEKHVHVGGGANGSDAPADDPLLSTEEAREKHRHFEEQRKKHYEMRNIKELLAHPEDVDEEMEDDDGSEPAPPPPMPQMPQRFRSRQ</sequence>
<evidence type="ECO:0008006" key="4">
    <source>
        <dbReference type="Google" id="ProtNLM"/>
    </source>
</evidence>
<dbReference type="Pfam" id="PF04979">
    <property type="entry name" value="IPP-2"/>
    <property type="match status" value="1"/>
</dbReference>
<organism evidence="2 3">
    <name type="scientific">Penicillium canescens</name>
    <dbReference type="NCBI Taxonomy" id="5083"/>
    <lineage>
        <taxon>Eukaryota</taxon>
        <taxon>Fungi</taxon>
        <taxon>Dikarya</taxon>
        <taxon>Ascomycota</taxon>
        <taxon>Pezizomycotina</taxon>
        <taxon>Eurotiomycetes</taxon>
        <taxon>Eurotiomycetidae</taxon>
        <taxon>Eurotiales</taxon>
        <taxon>Aspergillaceae</taxon>
        <taxon>Penicillium</taxon>
    </lineage>
</organism>
<dbReference type="Proteomes" id="UP001219568">
    <property type="component" value="Unassembled WGS sequence"/>
</dbReference>
<dbReference type="GO" id="GO:0009966">
    <property type="term" value="P:regulation of signal transduction"/>
    <property type="evidence" value="ECO:0007669"/>
    <property type="project" value="InterPro"/>
</dbReference>
<feature type="compositionally biased region" description="Basic and acidic residues" evidence="1">
    <location>
        <begin position="235"/>
        <end position="265"/>
    </location>
</feature>
<dbReference type="EMBL" id="JAQJZL010000010">
    <property type="protein sequence ID" value="KAJ6034685.1"/>
    <property type="molecule type" value="Genomic_DNA"/>
</dbReference>
<feature type="region of interest" description="Disordered" evidence="1">
    <location>
        <begin position="113"/>
        <end position="132"/>
    </location>
</feature>
<reference evidence="2" key="2">
    <citation type="submission" date="2023-01" db="EMBL/GenBank/DDBJ databases">
        <authorList>
            <person name="Petersen C."/>
        </authorList>
    </citation>
    <scope>NUCLEOTIDE SEQUENCE</scope>
    <source>
        <strain evidence="2">IBT 15450</strain>
    </source>
</reference>
<feature type="compositionally biased region" description="Low complexity" evidence="1">
    <location>
        <begin position="35"/>
        <end position="44"/>
    </location>
</feature>
<feature type="compositionally biased region" description="Acidic residues" evidence="1">
    <location>
        <begin position="172"/>
        <end position="185"/>
    </location>
</feature>
<evidence type="ECO:0000313" key="2">
    <source>
        <dbReference type="EMBL" id="KAJ6034685.1"/>
    </source>
</evidence>
<keyword evidence="3" id="KW-1185">Reference proteome</keyword>
<dbReference type="PANTHER" id="PTHR12398">
    <property type="entry name" value="PROTEIN PHOSPHATASE INHIBITOR"/>
    <property type="match status" value="1"/>
</dbReference>
<dbReference type="Gene3D" id="6.10.250.1050">
    <property type="match status" value="1"/>
</dbReference>
<feature type="compositionally biased region" description="Basic and acidic residues" evidence="1">
    <location>
        <begin position="113"/>
        <end position="123"/>
    </location>
</feature>
<dbReference type="InterPro" id="IPR007062">
    <property type="entry name" value="PPI-2"/>
</dbReference>
<comment type="caution">
    <text evidence="2">The sequence shown here is derived from an EMBL/GenBank/DDBJ whole genome shotgun (WGS) entry which is preliminary data.</text>
</comment>
<feature type="compositionally biased region" description="Basic and acidic residues" evidence="1">
    <location>
        <begin position="193"/>
        <end position="209"/>
    </location>
</feature>
<evidence type="ECO:0000256" key="1">
    <source>
        <dbReference type="SAM" id="MobiDB-lite"/>
    </source>
</evidence>
<dbReference type="GO" id="GO:0004864">
    <property type="term" value="F:protein phosphatase inhibitor activity"/>
    <property type="evidence" value="ECO:0007669"/>
    <property type="project" value="InterPro"/>
</dbReference>
<gene>
    <name evidence="2" type="ORF">N7460_008860</name>
</gene>
<protein>
    <recommendedName>
        <fullName evidence="4">Glc8 protein</fullName>
    </recommendedName>
</protein>
<feature type="compositionally biased region" description="Low complexity" evidence="1">
    <location>
        <begin position="74"/>
        <end position="85"/>
    </location>
</feature>
<accession>A0AAD6I690</accession>